<evidence type="ECO:0000313" key="2">
    <source>
        <dbReference type="Proteomes" id="UP000187203"/>
    </source>
</evidence>
<organism evidence="1 2">
    <name type="scientific">Corchorus olitorius</name>
    <dbReference type="NCBI Taxonomy" id="93759"/>
    <lineage>
        <taxon>Eukaryota</taxon>
        <taxon>Viridiplantae</taxon>
        <taxon>Streptophyta</taxon>
        <taxon>Embryophyta</taxon>
        <taxon>Tracheophyta</taxon>
        <taxon>Spermatophyta</taxon>
        <taxon>Magnoliopsida</taxon>
        <taxon>eudicotyledons</taxon>
        <taxon>Gunneridae</taxon>
        <taxon>Pentapetalae</taxon>
        <taxon>rosids</taxon>
        <taxon>malvids</taxon>
        <taxon>Malvales</taxon>
        <taxon>Malvaceae</taxon>
        <taxon>Grewioideae</taxon>
        <taxon>Apeibeae</taxon>
        <taxon>Corchorus</taxon>
    </lineage>
</organism>
<keyword evidence="2" id="KW-1185">Reference proteome</keyword>
<comment type="caution">
    <text evidence="1">The sequence shown here is derived from an EMBL/GenBank/DDBJ whole genome shotgun (WGS) entry which is preliminary data.</text>
</comment>
<reference evidence="2" key="1">
    <citation type="submission" date="2013-09" db="EMBL/GenBank/DDBJ databases">
        <title>Corchorus olitorius genome sequencing.</title>
        <authorList>
            <person name="Alam M."/>
            <person name="Haque M.S."/>
            <person name="Islam M.S."/>
            <person name="Emdad E.M."/>
            <person name="Islam M.M."/>
            <person name="Ahmed B."/>
            <person name="Halim A."/>
            <person name="Hossen Q.M.M."/>
            <person name="Hossain M.Z."/>
            <person name="Ahmed R."/>
            <person name="Khan M.M."/>
            <person name="Islam R."/>
            <person name="Rashid M.M."/>
            <person name="Khan S.A."/>
            <person name="Rahman M.S."/>
            <person name="Alam M."/>
            <person name="Yahiya A.S."/>
            <person name="Khan M.S."/>
            <person name="Azam M.S."/>
            <person name="Haque T."/>
            <person name="Lashkar M.Z.H."/>
            <person name="Akhand A.I."/>
            <person name="Morshed G."/>
            <person name="Roy S."/>
            <person name="Uddin K.S."/>
            <person name="Rabeya T."/>
            <person name="Hossain A.S."/>
            <person name="Chowdhury A."/>
            <person name="Snigdha A.R."/>
            <person name="Mortoza M.S."/>
            <person name="Matin S.A."/>
            <person name="Hoque S.M.E."/>
            <person name="Islam M.K."/>
            <person name="Roy D.K."/>
            <person name="Haider R."/>
            <person name="Moosa M.M."/>
            <person name="Elias S.M."/>
            <person name="Hasan A.M."/>
            <person name="Jahan S."/>
            <person name="Shafiuddin M."/>
            <person name="Mahmood N."/>
            <person name="Shommy N.S."/>
        </authorList>
    </citation>
    <scope>NUCLEOTIDE SEQUENCE [LARGE SCALE GENOMIC DNA]</scope>
    <source>
        <strain evidence="2">cv. O-4</strain>
    </source>
</reference>
<evidence type="ECO:0000313" key="1">
    <source>
        <dbReference type="EMBL" id="OMO79380.1"/>
    </source>
</evidence>
<proteinExistence type="predicted"/>
<dbReference type="EMBL" id="AWUE01018562">
    <property type="protein sequence ID" value="OMO79380.1"/>
    <property type="molecule type" value="Genomic_DNA"/>
</dbReference>
<protein>
    <submittedName>
        <fullName evidence="1">Uncharacterized protein</fullName>
    </submittedName>
</protein>
<accession>A0A1R3I9Y5</accession>
<dbReference type="Proteomes" id="UP000187203">
    <property type="component" value="Unassembled WGS sequence"/>
</dbReference>
<name>A0A1R3I9Y5_9ROSI</name>
<sequence length="34" mass="3823">MAQVKGWILAGPNFPRRRSGLTKMAPKRMTVILP</sequence>
<gene>
    <name evidence="1" type="ORF">COLO4_24453</name>
</gene>
<dbReference type="AlphaFoldDB" id="A0A1R3I9Y5"/>